<dbReference type="EMBL" id="LQMQ01000028">
    <property type="protein sequence ID" value="KUO41108.1"/>
    <property type="molecule type" value="Genomic_DNA"/>
</dbReference>
<dbReference type="InterPro" id="IPR015422">
    <property type="entry name" value="PyrdxlP-dep_Trfase_small"/>
</dbReference>
<dbReference type="GO" id="GO:0030170">
    <property type="term" value="F:pyridoxal phosphate binding"/>
    <property type="evidence" value="ECO:0007669"/>
    <property type="project" value="UniProtKB-UniRule"/>
</dbReference>
<dbReference type="InterPro" id="IPR000192">
    <property type="entry name" value="Aminotrans_V_dom"/>
</dbReference>
<evidence type="ECO:0000256" key="4">
    <source>
        <dbReference type="ARBA" id="ARBA00022679"/>
    </source>
</evidence>
<evidence type="ECO:0000256" key="7">
    <source>
        <dbReference type="ARBA" id="ARBA00023004"/>
    </source>
</evidence>
<comment type="caution">
    <text evidence="11">The sequence shown here is derived from an EMBL/GenBank/DDBJ whole genome shotgun (WGS) entry which is preliminary data.</text>
</comment>
<dbReference type="GO" id="GO:0051537">
    <property type="term" value="F:2 iron, 2 sulfur cluster binding"/>
    <property type="evidence" value="ECO:0007669"/>
    <property type="project" value="UniProtKB-UniRule"/>
</dbReference>
<dbReference type="UniPathway" id="UPA00266"/>
<dbReference type="PANTHER" id="PTHR11601:SF34">
    <property type="entry name" value="CYSTEINE DESULFURASE"/>
    <property type="match status" value="1"/>
</dbReference>
<dbReference type="Proteomes" id="UP000074294">
    <property type="component" value="Unassembled WGS sequence"/>
</dbReference>
<dbReference type="GO" id="GO:0046872">
    <property type="term" value="F:metal ion binding"/>
    <property type="evidence" value="ECO:0007669"/>
    <property type="project" value="UniProtKB-KW"/>
</dbReference>
<dbReference type="InterPro" id="IPR015424">
    <property type="entry name" value="PyrdxlP-dep_Trfase"/>
</dbReference>
<keyword evidence="7 9" id="KW-0408">Iron</keyword>
<dbReference type="EC" id="2.8.1.7" evidence="9"/>
<dbReference type="NCBIfam" id="TIGR03402">
    <property type="entry name" value="FeS_nifS"/>
    <property type="match status" value="1"/>
</dbReference>
<dbReference type="FunFam" id="3.40.640.10:FF:000084">
    <property type="entry name" value="IscS-like cysteine desulfurase"/>
    <property type="match status" value="1"/>
</dbReference>
<dbReference type="GO" id="GO:0005737">
    <property type="term" value="C:cytoplasm"/>
    <property type="evidence" value="ECO:0007669"/>
    <property type="project" value="UniProtKB-SubCell"/>
</dbReference>
<comment type="pathway">
    <text evidence="9">Cofactor biosynthesis; iron-sulfur cluster biosynthesis.</text>
</comment>
<keyword evidence="9" id="KW-0001">2Fe-2S</keyword>
<feature type="active site" description="Cysteine persulfide intermediate" evidence="9">
    <location>
        <position position="326"/>
    </location>
</feature>
<name>A0A147JX57_HADYE</name>
<dbReference type="PANTHER" id="PTHR11601">
    <property type="entry name" value="CYSTEINE DESULFURYLASE FAMILY MEMBER"/>
    <property type="match status" value="1"/>
</dbReference>
<accession>A0A147JX57</accession>
<dbReference type="Gene3D" id="3.40.640.10">
    <property type="entry name" value="Type I PLP-dependent aspartate aminotransferase-like (Major domain)"/>
    <property type="match status" value="1"/>
</dbReference>
<keyword evidence="5 9" id="KW-0479">Metal-binding</keyword>
<evidence type="ECO:0000313" key="12">
    <source>
        <dbReference type="Proteomes" id="UP000074294"/>
    </source>
</evidence>
<comment type="similarity">
    <text evidence="2 9">Belongs to the class-V pyridoxal-phosphate-dependent aminotransferase family. NifS/IscS subfamily.</text>
</comment>
<evidence type="ECO:0000256" key="5">
    <source>
        <dbReference type="ARBA" id="ARBA00022723"/>
    </source>
</evidence>
<dbReference type="InterPro" id="IPR015421">
    <property type="entry name" value="PyrdxlP-dep_Trfase_major"/>
</dbReference>
<protein>
    <recommendedName>
        <fullName evidence="9">Cysteine desulfurase IscS</fullName>
        <ecNumber evidence="9">2.8.1.7</ecNumber>
    </recommendedName>
</protein>
<evidence type="ECO:0000256" key="1">
    <source>
        <dbReference type="ARBA" id="ARBA00001933"/>
    </source>
</evidence>
<dbReference type="Pfam" id="PF00266">
    <property type="entry name" value="Aminotran_5"/>
    <property type="match status" value="1"/>
</dbReference>
<feature type="binding site" description="via persulfide group" evidence="9">
    <location>
        <position position="326"/>
    </location>
    <ligand>
        <name>[2Fe-2S] cluster</name>
        <dbReference type="ChEBI" id="CHEBI:190135"/>
        <note>ligand shared with IscU</note>
    </ligand>
</feature>
<keyword evidence="8 9" id="KW-0411">Iron-sulfur</keyword>
<proteinExistence type="inferred from homology"/>
<comment type="catalytic activity">
    <reaction evidence="9">
        <text>(sulfur carrier)-H + L-cysteine = (sulfur carrier)-SH + L-alanine</text>
        <dbReference type="Rhea" id="RHEA:43892"/>
        <dbReference type="Rhea" id="RHEA-COMP:14737"/>
        <dbReference type="Rhea" id="RHEA-COMP:14739"/>
        <dbReference type="ChEBI" id="CHEBI:29917"/>
        <dbReference type="ChEBI" id="CHEBI:35235"/>
        <dbReference type="ChEBI" id="CHEBI:57972"/>
        <dbReference type="ChEBI" id="CHEBI:64428"/>
        <dbReference type="EC" id="2.8.1.7"/>
    </reaction>
</comment>
<feature type="binding site" evidence="9">
    <location>
        <begin position="72"/>
        <end position="73"/>
    </location>
    <ligand>
        <name>pyridoxal 5'-phosphate</name>
        <dbReference type="ChEBI" id="CHEBI:597326"/>
    </ligand>
</feature>
<dbReference type="STRING" id="1776334.APZ16_05805"/>
<dbReference type="SUPFAM" id="SSF53383">
    <property type="entry name" value="PLP-dependent transferases"/>
    <property type="match status" value="1"/>
</dbReference>
<dbReference type="GO" id="GO:0031071">
    <property type="term" value="F:cysteine desulfurase activity"/>
    <property type="evidence" value="ECO:0007669"/>
    <property type="project" value="UniProtKB-UniRule"/>
</dbReference>
<dbReference type="Gene3D" id="3.90.1150.10">
    <property type="entry name" value="Aspartate Aminotransferase, domain 1"/>
    <property type="match status" value="1"/>
</dbReference>
<dbReference type="NCBIfam" id="NF002806">
    <property type="entry name" value="PRK02948.1"/>
    <property type="match status" value="1"/>
</dbReference>
<comment type="function">
    <text evidence="9">Master enzyme that delivers sulfur to a number of partners involved in Fe-S cluster assembly, tRNA modification or cofactor biosynthesis. Catalyzes the removal of elemental sulfur atoms from cysteine to produce alanine. Functions as a sulfur delivery protein for Fe-S cluster synthesis onto IscU, an Fe-S scaffold assembly protein, as well as other S acceptor proteins.</text>
</comment>
<evidence type="ECO:0000259" key="10">
    <source>
        <dbReference type="Pfam" id="PF00266"/>
    </source>
</evidence>
<evidence type="ECO:0000256" key="6">
    <source>
        <dbReference type="ARBA" id="ARBA00022898"/>
    </source>
</evidence>
<gene>
    <name evidence="9" type="primary">iscS</name>
    <name evidence="11" type="ORF">APZ16_05805</name>
</gene>
<keyword evidence="3 9" id="KW-0963">Cytoplasm</keyword>
<dbReference type="InterPro" id="IPR017772">
    <property type="entry name" value="Cys_deSase_NifS_bac/arc"/>
</dbReference>
<comment type="caution">
    <text evidence="9">Lacks conserved residue(s) required for the propagation of feature annotation.</text>
</comment>
<dbReference type="GO" id="GO:0044571">
    <property type="term" value="P:[2Fe-2S] cluster assembly"/>
    <property type="evidence" value="ECO:0007669"/>
    <property type="project" value="UniProtKB-UniRule"/>
</dbReference>
<comment type="miscellaneous">
    <text evidence="9">In Archaea the pyridoxal phosphate cofactor is not covalently bound to Lys but ligated by other amino acids.</text>
</comment>
<dbReference type="HAMAP" id="MF_00331">
    <property type="entry name" value="Cys_desulf_IscS"/>
    <property type="match status" value="1"/>
</dbReference>
<dbReference type="InterPro" id="IPR016454">
    <property type="entry name" value="Cysteine_dSase"/>
</dbReference>
<evidence type="ECO:0000256" key="2">
    <source>
        <dbReference type="ARBA" id="ARBA00006490"/>
    </source>
</evidence>
<organism evidence="11 12">
    <name type="scientific">Hadarchaeum yellowstonense</name>
    <dbReference type="NCBI Taxonomy" id="1776334"/>
    <lineage>
        <taxon>Archaea</taxon>
        <taxon>Methanobacteriati</taxon>
        <taxon>Candidatus Hadarchaeota</taxon>
        <taxon>Candidatus Hadarchaeia</taxon>
        <taxon>Candidatus Hadarchaeales</taxon>
        <taxon>Candidatus Hadarchaeaceae</taxon>
        <taxon>Candidatus Hadarchaeum</taxon>
    </lineage>
</organism>
<evidence type="ECO:0000256" key="8">
    <source>
        <dbReference type="ARBA" id="ARBA00023014"/>
    </source>
</evidence>
<comment type="cofactor">
    <cofactor evidence="1 9">
        <name>pyridoxal 5'-phosphate</name>
        <dbReference type="ChEBI" id="CHEBI:597326"/>
    </cofactor>
</comment>
<keyword evidence="6 9" id="KW-0663">Pyridoxal phosphate</keyword>
<reference evidence="11 12" key="1">
    <citation type="journal article" date="2016" name="Nat. Microbiol.">
        <title>Genomic inference of the metabolism of cosmopolitan subsurface Archaea, Hadesarchaea.</title>
        <authorList>
            <person name="Baker B.J."/>
            <person name="Saw J.H."/>
            <person name="Lind A.E."/>
            <person name="Lazar C.S."/>
            <person name="Hinrichs K.-U."/>
            <person name="Teske A.P."/>
            <person name="Ettema T.J."/>
        </authorList>
    </citation>
    <scope>NUCLEOTIDE SEQUENCE [LARGE SCALE GENOMIC DNA]</scope>
</reference>
<sequence length="393" mass="42671">MRRVYLDHAAGRPVDGRVLETMLPYFTQKYGNPSMVHTPGNEAREAIETARGRVAKLIGASKKEEIIFTSGATESNNLALKGVALRNRDRGNHIITSSIEHMSVINVCKDLAKQGFEVTYLPVDRYGVVDVAALEKELTEKTILVSIMYANGEIGTIEPIREISELVHDHGALLHVDAVAAAGQIPIDVEAEHIDLLSLSSNDIYGPRGVGALYIKTGTRIMPIIQGGGQERGLRSGTENLPGIVGMGKAAEIISAEMETESRRLAKLRDKMIRGILESVPVSFLNGHPTNRLPNNVNVRFSYIEGESLILSLDMEGVACSSGSACTSKTLEPSHVLLATGLKHEEAHGSLLFTLGRQNNEEDVDYVLGLLPGIVRRLRVMSPLTPKELIGDV</sequence>
<comment type="subcellular location">
    <subcellularLocation>
        <location evidence="9">Cytoplasm</location>
    </subcellularLocation>
</comment>
<dbReference type="InterPro" id="IPR010240">
    <property type="entry name" value="Cys_deSase_IscS"/>
</dbReference>
<feature type="binding site" evidence="9">
    <location>
        <position position="238"/>
    </location>
    <ligand>
        <name>pyridoxal 5'-phosphate</name>
        <dbReference type="ChEBI" id="CHEBI:597326"/>
    </ligand>
</feature>
<feature type="domain" description="Aminotransferase class V" evidence="10">
    <location>
        <begin position="4"/>
        <end position="367"/>
    </location>
</feature>
<dbReference type="GO" id="GO:0006520">
    <property type="term" value="P:amino acid metabolic process"/>
    <property type="evidence" value="ECO:0007669"/>
    <property type="project" value="InterPro"/>
</dbReference>
<keyword evidence="4 9" id="KW-0808">Transferase</keyword>
<evidence type="ECO:0000313" key="11">
    <source>
        <dbReference type="EMBL" id="KUO41108.1"/>
    </source>
</evidence>
<dbReference type="AlphaFoldDB" id="A0A147JX57"/>
<dbReference type="PIRSF" id="PIRSF005572">
    <property type="entry name" value="NifS"/>
    <property type="match status" value="1"/>
</dbReference>
<evidence type="ECO:0000256" key="3">
    <source>
        <dbReference type="ARBA" id="ARBA00022490"/>
    </source>
</evidence>
<comment type="subunit">
    <text evidence="9">Homodimer. Forms a heterotetramer with IscU, interacts with other sulfur acceptors.</text>
</comment>
<evidence type="ECO:0000256" key="9">
    <source>
        <dbReference type="HAMAP-Rule" id="MF_00331"/>
    </source>
</evidence>